<dbReference type="InterPro" id="IPR036236">
    <property type="entry name" value="Znf_C2H2_sf"/>
</dbReference>
<keyword evidence="1" id="KW-0863">Zinc-finger</keyword>
<dbReference type="Gene3D" id="3.30.160.60">
    <property type="entry name" value="Classic Zinc Finger"/>
    <property type="match status" value="1"/>
</dbReference>
<keyword evidence="1" id="KW-0479">Metal-binding</keyword>
<keyword evidence="4" id="KW-1185">Reference proteome</keyword>
<feature type="non-terminal residue" evidence="3">
    <location>
        <position position="1"/>
    </location>
</feature>
<dbReference type="GO" id="GO:0008270">
    <property type="term" value="F:zinc ion binding"/>
    <property type="evidence" value="ECO:0007669"/>
    <property type="project" value="UniProtKB-KW"/>
</dbReference>
<sequence>AEVACFCSPCGKTFNSARGLTQHNARVHSEHQCIFCQCQFMYKDSLEKHIVLDHNDKLTIAPTHNKTTSRRLSMDKKYEDFELG</sequence>
<proteinExistence type="predicted"/>
<dbReference type="AlphaFoldDB" id="A0AAV5WYU0"/>
<protein>
    <recommendedName>
        <fullName evidence="2">C2H2-type domain-containing protein</fullName>
    </recommendedName>
</protein>
<dbReference type="EMBL" id="BTSY01000007">
    <property type="protein sequence ID" value="GMT35413.1"/>
    <property type="molecule type" value="Genomic_DNA"/>
</dbReference>
<reference evidence="3" key="1">
    <citation type="submission" date="2023-10" db="EMBL/GenBank/DDBJ databases">
        <title>Genome assembly of Pristionchus species.</title>
        <authorList>
            <person name="Yoshida K."/>
            <person name="Sommer R.J."/>
        </authorList>
    </citation>
    <scope>NUCLEOTIDE SEQUENCE</scope>
    <source>
        <strain evidence="3">RS5133</strain>
    </source>
</reference>
<evidence type="ECO:0000259" key="2">
    <source>
        <dbReference type="PROSITE" id="PS50157"/>
    </source>
</evidence>
<accession>A0AAV5WYU0</accession>
<comment type="caution">
    <text evidence="3">The sequence shown here is derived from an EMBL/GenBank/DDBJ whole genome shotgun (WGS) entry which is preliminary data.</text>
</comment>
<evidence type="ECO:0000313" key="4">
    <source>
        <dbReference type="Proteomes" id="UP001432322"/>
    </source>
</evidence>
<feature type="non-terminal residue" evidence="3">
    <location>
        <position position="84"/>
    </location>
</feature>
<dbReference type="SMART" id="SM00355">
    <property type="entry name" value="ZnF_C2H2"/>
    <property type="match status" value="2"/>
</dbReference>
<dbReference type="Proteomes" id="UP001432322">
    <property type="component" value="Unassembled WGS sequence"/>
</dbReference>
<dbReference type="PROSITE" id="PS00028">
    <property type="entry name" value="ZINC_FINGER_C2H2_1"/>
    <property type="match status" value="2"/>
</dbReference>
<keyword evidence="1" id="KW-0862">Zinc</keyword>
<dbReference type="InterPro" id="IPR013087">
    <property type="entry name" value="Znf_C2H2_type"/>
</dbReference>
<feature type="domain" description="C2H2-type" evidence="2">
    <location>
        <begin position="5"/>
        <end position="33"/>
    </location>
</feature>
<evidence type="ECO:0000256" key="1">
    <source>
        <dbReference type="PROSITE-ProRule" id="PRU00042"/>
    </source>
</evidence>
<dbReference type="SUPFAM" id="SSF57667">
    <property type="entry name" value="beta-beta-alpha zinc fingers"/>
    <property type="match status" value="1"/>
</dbReference>
<gene>
    <name evidence="3" type="ORF">PFISCL1PPCAC_26710</name>
</gene>
<name>A0AAV5WYU0_9BILA</name>
<organism evidence="3 4">
    <name type="scientific">Pristionchus fissidentatus</name>
    <dbReference type="NCBI Taxonomy" id="1538716"/>
    <lineage>
        <taxon>Eukaryota</taxon>
        <taxon>Metazoa</taxon>
        <taxon>Ecdysozoa</taxon>
        <taxon>Nematoda</taxon>
        <taxon>Chromadorea</taxon>
        <taxon>Rhabditida</taxon>
        <taxon>Rhabditina</taxon>
        <taxon>Diplogasteromorpha</taxon>
        <taxon>Diplogasteroidea</taxon>
        <taxon>Neodiplogasteridae</taxon>
        <taxon>Pristionchus</taxon>
    </lineage>
</organism>
<evidence type="ECO:0000313" key="3">
    <source>
        <dbReference type="EMBL" id="GMT35413.1"/>
    </source>
</evidence>
<dbReference type="PROSITE" id="PS50157">
    <property type="entry name" value="ZINC_FINGER_C2H2_2"/>
    <property type="match status" value="1"/>
</dbReference>